<evidence type="ECO:0000259" key="6">
    <source>
        <dbReference type="PROSITE" id="PS50158"/>
    </source>
</evidence>
<sequence length="867" mass="96018">MAKLLSILPIITPPGSRRRGRGRGRAPTRGRGLGHPRAIPVTPPANPVMDPIIEEQDEIPAAEQAPVDFMTAPGFQEVMGGRKGAQTPTTQAPGHAATLYQTPSALPADRAQPVAAQAPQPMPAMDGDPQKLLDRWTRLRPPVFGVERHKDAQDFIERCRGRLHNMRILETQRVDLTTFQLEGRARRWWKSYALSRPAGLQPGIRNNMAREVEMGTKYQLVVEIARRIEGYRQRGREQPPARGAPARPYFRAMLESSYRPPAIQGSSSEYSGSVFRAAAVGPRCYECRDPSHLRRTCPRLRGKVVQQRQQSTAPSPAAQTPRGGGQIGRGGPRGGGQAGRGHLATSQTGGAQSAGTSARFYALQAWQDVLASDAIITGTISVSGRGASVLFDSGSTYSYVSSLFAHFLVVSPEPLGVLIYVSTPVGDCVVVNRVYRSCVVTFCGRDTRADLLLLDMIDYEVILGMYWLSPHHAVLDCHAKSVSLAMPRLPWFEWKGSTVDTPSRAPGTQPIYIPPYRMAPKERKELKEQLNELSAKGFVRPSISPWGAPVLFLGIRDSNVLKTAFRTRYGHYKFFVMSFGLTNAPVAFMDLMNKVFRPSMDFFIMVSIDDIFIYSRSQGEHEQHLRVVLQTLWEQRLYAKFSKCEFWLESRFSSIASPLTRLTQKGVPFHSSDECEEIFQKLKTTLTTAQVLVLPSRSGMYTVHCDASRIGLGCIKARQFDDPHLTALRETILQGGAKEVAIGEDGMLRLQGHVCVPDVDCLRRRILEEAHSSRCGDRISGHLVTEAERPRGQGPHKRPWDRRSGPRLSDPWTAEAAQPSSPPDHKSSHPSAFAGPWCSFDFELGLKPSLVDEGNASERGSEIQTVE</sequence>
<dbReference type="InterPro" id="IPR000477">
    <property type="entry name" value="RT_dom"/>
</dbReference>
<evidence type="ECO:0000256" key="5">
    <source>
        <dbReference type="SAM" id="MobiDB-lite"/>
    </source>
</evidence>
<dbReference type="Pfam" id="PF17919">
    <property type="entry name" value="RT_RNaseH_2"/>
    <property type="match status" value="1"/>
</dbReference>
<organism evidence="7">
    <name type="scientific">Nicotiana tabacum</name>
    <name type="common">Common tobacco</name>
    <dbReference type="NCBI Taxonomy" id="4097"/>
    <lineage>
        <taxon>Eukaryota</taxon>
        <taxon>Viridiplantae</taxon>
        <taxon>Streptophyta</taxon>
        <taxon>Embryophyta</taxon>
        <taxon>Tracheophyta</taxon>
        <taxon>Spermatophyta</taxon>
        <taxon>Magnoliopsida</taxon>
        <taxon>eudicotyledons</taxon>
        <taxon>Gunneridae</taxon>
        <taxon>Pentapetalae</taxon>
        <taxon>asterids</taxon>
        <taxon>lamiids</taxon>
        <taxon>Solanales</taxon>
        <taxon>Solanaceae</taxon>
        <taxon>Nicotianoideae</taxon>
        <taxon>Nicotianeae</taxon>
        <taxon>Nicotiana</taxon>
    </lineage>
</organism>
<keyword evidence="4" id="KW-0479">Metal-binding</keyword>
<keyword evidence="4" id="KW-0862">Zinc</keyword>
<dbReference type="Gene3D" id="3.10.10.10">
    <property type="entry name" value="HIV Type 1 Reverse Transcriptase, subunit A, domain 1"/>
    <property type="match status" value="2"/>
</dbReference>
<feature type="compositionally biased region" description="Basic residues" evidence="5">
    <location>
        <begin position="16"/>
        <end position="34"/>
    </location>
</feature>
<evidence type="ECO:0000256" key="1">
    <source>
        <dbReference type="ARBA" id="ARBA00022842"/>
    </source>
</evidence>
<dbReference type="InterPro" id="IPR041577">
    <property type="entry name" value="RT_RNaseH_2"/>
</dbReference>
<dbReference type="KEGG" id="nta:107813580"/>
<feature type="region of interest" description="Disordered" evidence="5">
    <location>
        <begin position="1"/>
        <end position="45"/>
    </location>
</feature>
<evidence type="ECO:0000313" key="7">
    <source>
        <dbReference type="RefSeq" id="XP_016494342.1"/>
    </source>
</evidence>
<dbReference type="Gene3D" id="3.30.70.270">
    <property type="match status" value="1"/>
</dbReference>
<dbReference type="InterPro" id="IPR001878">
    <property type="entry name" value="Znf_CCHC"/>
</dbReference>
<feature type="domain" description="CCHC-type" evidence="6">
    <location>
        <begin position="283"/>
        <end position="299"/>
    </location>
</feature>
<dbReference type="GO" id="GO:0006508">
    <property type="term" value="P:proteolysis"/>
    <property type="evidence" value="ECO:0007669"/>
    <property type="project" value="InterPro"/>
</dbReference>
<gene>
    <name evidence="7" type="primary">LOC107813580</name>
</gene>
<dbReference type="GO" id="GO:0015074">
    <property type="term" value="P:DNA integration"/>
    <property type="evidence" value="ECO:0007669"/>
    <property type="project" value="UniProtKB-KW"/>
</dbReference>
<dbReference type="GO" id="GO:0003723">
    <property type="term" value="F:RNA binding"/>
    <property type="evidence" value="ECO:0007669"/>
    <property type="project" value="UniProtKB-KW"/>
</dbReference>
<dbReference type="InterPro" id="IPR001969">
    <property type="entry name" value="Aspartic_peptidase_AS"/>
</dbReference>
<dbReference type="CDD" id="cd00303">
    <property type="entry name" value="retropepsin_like"/>
    <property type="match status" value="1"/>
</dbReference>
<reference evidence="7" key="1">
    <citation type="submission" date="2025-08" db="UniProtKB">
        <authorList>
            <consortium name="RefSeq"/>
        </authorList>
    </citation>
    <scope>IDENTIFICATION</scope>
</reference>
<dbReference type="Gene3D" id="2.40.70.10">
    <property type="entry name" value="Acid Proteases"/>
    <property type="match status" value="1"/>
</dbReference>
<dbReference type="SUPFAM" id="SSF56672">
    <property type="entry name" value="DNA/RNA polymerases"/>
    <property type="match status" value="1"/>
</dbReference>
<dbReference type="InterPro" id="IPR043502">
    <property type="entry name" value="DNA/RNA_pol_sf"/>
</dbReference>
<evidence type="ECO:0000256" key="3">
    <source>
        <dbReference type="ARBA" id="ARBA00022908"/>
    </source>
</evidence>
<dbReference type="PaxDb" id="4097-A0A1S4BZL1"/>
<dbReference type="PROSITE" id="PS00141">
    <property type="entry name" value="ASP_PROTEASE"/>
    <property type="match status" value="1"/>
</dbReference>
<feature type="compositionally biased region" description="Polar residues" evidence="5">
    <location>
        <begin position="306"/>
        <end position="318"/>
    </location>
</feature>
<dbReference type="InterPro" id="IPR053134">
    <property type="entry name" value="RNA-dir_DNA_polymerase"/>
</dbReference>
<keyword evidence="3" id="KW-0229">DNA integration</keyword>
<dbReference type="SUPFAM" id="SSF50630">
    <property type="entry name" value="Acid proteases"/>
    <property type="match status" value="1"/>
</dbReference>
<dbReference type="PROSITE" id="PS50158">
    <property type="entry name" value="ZF_CCHC"/>
    <property type="match status" value="1"/>
</dbReference>
<feature type="compositionally biased region" description="Gly residues" evidence="5">
    <location>
        <begin position="322"/>
        <end position="339"/>
    </location>
</feature>
<dbReference type="InterPro" id="IPR043128">
    <property type="entry name" value="Rev_trsase/Diguanyl_cyclase"/>
</dbReference>
<dbReference type="OrthoDB" id="1686402at2759"/>
<keyword evidence="4" id="KW-0863">Zinc-finger</keyword>
<dbReference type="InterPro" id="IPR021109">
    <property type="entry name" value="Peptidase_aspartic_dom_sf"/>
</dbReference>
<feature type="region of interest" description="Disordered" evidence="5">
    <location>
        <begin position="784"/>
        <end position="832"/>
    </location>
</feature>
<keyword evidence="2" id="KW-0694">RNA-binding</keyword>
<evidence type="ECO:0000256" key="4">
    <source>
        <dbReference type="PROSITE-ProRule" id="PRU00047"/>
    </source>
</evidence>
<dbReference type="Pfam" id="PF08284">
    <property type="entry name" value="RVP_2"/>
    <property type="match status" value="1"/>
</dbReference>
<dbReference type="PANTHER" id="PTHR24559">
    <property type="entry name" value="TRANSPOSON TY3-I GAG-POL POLYPROTEIN"/>
    <property type="match status" value="1"/>
</dbReference>
<dbReference type="RefSeq" id="XP_016494342.1">
    <property type="nucleotide sequence ID" value="XM_016638856.1"/>
</dbReference>
<dbReference type="GO" id="GO:0004190">
    <property type="term" value="F:aspartic-type endopeptidase activity"/>
    <property type="evidence" value="ECO:0007669"/>
    <property type="project" value="InterPro"/>
</dbReference>
<dbReference type="PANTHER" id="PTHR24559:SF444">
    <property type="entry name" value="REVERSE TRANSCRIPTASE DOMAIN-CONTAINING PROTEIN"/>
    <property type="match status" value="1"/>
</dbReference>
<proteinExistence type="predicted"/>
<name>A0A1S4BZL1_TOBAC</name>
<accession>A0A1S4BZL1</accession>
<keyword evidence="1" id="KW-0460">Magnesium</keyword>
<dbReference type="GO" id="GO:0008270">
    <property type="term" value="F:zinc ion binding"/>
    <property type="evidence" value="ECO:0007669"/>
    <property type="project" value="UniProtKB-KW"/>
</dbReference>
<dbReference type="CDD" id="cd01647">
    <property type="entry name" value="RT_LTR"/>
    <property type="match status" value="1"/>
</dbReference>
<protein>
    <recommendedName>
        <fullName evidence="6">CCHC-type domain-containing protein</fullName>
    </recommendedName>
</protein>
<evidence type="ECO:0000256" key="2">
    <source>
        <dbReference type="ARBA" id="ARBA00022884"/>
    </source>
</evidence>
<dbReference type="AlphaFoldDB" id="A0A1S4BZL1"/>
<dbReference type="Pfam" id="PF00078">
    <property type="entry name" value="RVT_1"/>
    <property type="match status" value="1"/>
</dbReference>
<feature type="region of interest" description="Disordered" evidence="5">
    <location>
        <begin position="298"/>
        <end position="351"/>
    </location>
</feature>